<feature type="region of interest" description="Disordered" evidence="1">
    <location>
        <begin position="17"/>
        <end position="41"/>
    </location>
</feature>
<proteinExistence type="predicted"/>
<dbReference type="EMBL" id="VZOK01000009">
    <property type="protein sequence ID" value="KAB0639542.1"/>
    <property type="molecule type" value="Genomic_DNA"/>
</dbReference>
<accession>A0A6L3N1G8</accession>
<evidence type="ECO:0000256" key="1">
    <source>
        <dbReference type="SAM" id="MobiDB-lite"/>
    </source>
</evidence>
<gene>
    <name evidence="2" type="ORF">F7R25_07975</name>
</gene>
<dbReference type="Proteomes" id="UP000473470">
    <property type="component" value="Unassembled WGS sequence"/>
</dbReference>
<reference evidence="2 3" key="1">
    <citation type="submission" date="2019-09" db="EMBL/GenBank/DDBJ databases">
        <title>Draft genome sequences of 48 bacterial type strains from the CCUG.</title>
        <authorList>
            <person name="Tunovic T."/>
            <person name="Pineiro-Iglesias B."/>
            <person name="Unosson C."/>
            <person name="Inganas E."/>
            <person name="Ohlen M."/>
            <person name="Cardew S."/>
            <person name="Jensie-Markopoulos S."/>
            <person name="Salva-Serra F."/>
            <person name="Jaen-Luchoro D."/>
            <person name="Karlsson R."/>
            <person name="Svensson-Stadler L."/>
            <person name="Chun J."/>
            <person name="Moore E."/>
        </authorList>
    </citation>
    <scope>NUCLEOTIDE SEQUENCE [LARGE SCALE GENOMIC DNA]</scope>
    <source>
        <strain evidence="2 3">CCUG 65686</strain>
    </source>
</reference>
<evidence type="ECO:0000313" key="2">
    <source>
        <dbReference type="EMBL" id="KAB0639542.1"/>
    </source>
</evidence>
<organism evidence="2 3">
    <name type="scientific">Burkholderia stagnalis</name>
    <dbReference type="NCBI Taxonomy" id="1503054"/>
    <lineage>
        <taxon>Bacteria</taxon>
        <taxon>Pseudomonadati</taxon>
        <taxon>Pseudomonadota</taxon>
        <taxon>Betaproteobacteria</taxon>
        <taxon>Burkholderiales</taxon>
        <taxon>Burkholderiaceae</taxon>
        <taxon>Burkholderia</taxon>
        <taxon>Burkholderia cepacia complex</taxon>
    </lineage>
</organism>
<name>A0A6L3N1G8_9BURK</name>
<sequence length="260" mass="28752">MHDGLYSPSDLQIVKSEESFPSTYPEREAVSNSPRKPLTRSYPDAKVTMGVGYIEDRPKAAALVGRIITSWADVEVQVTRLLAELMGANIPQVAAVFGSLRNSRTQSDALGAAAEVVLNGNDLLLFQAYILRKASLEKERNDLAHGCFGVSVNIPDHIIWVSQSDLLAFNAAHKANQNIFDLREKQFVYELGSLERIAREIAEFYDQLGFLTGYLSARHNGPAGEAFRATRYNELCNQPHIKDALKSIQAKRTSAGKKKS</sequence>
<dbReference type="AlphaFoldDB" id="A0A6L3N1G8"/>
<dbReference type="RefSeq" id="WP_150998684.1">
    <property type="nucleotide sequence ID" value="NZ_CABVPM010000019.1"/>
</dbReference>
<protein>
    <submittedName>
        <fullName evidence="2">Uncharacterized protein</fullName>
    </submittedName>
</protein>
<comment type="caution">
    <text evidence="2">The sequence shown here is derived from an EMBL/GenBank/DDBJ whole genome shotgun (WGS) entry which is preliminary data.</text>
</comment>
<evidence type="ECO:0000313" key="3">
    <source>
        <dbReference type="Proteomes" id="UP000473470"/>
    </source>
</evidence>